<sequence>MIDVLYIEDEKSLALIVADSLEAHGFRVIHRENGRDALVAFKYQRPDVVILDVMMPLMDGFTVAQEIRKMDSDTPILFLTALTHTEDVVKGFHLGANDYVRKPFKIEELIVRIEALTRKRAPAQLSAKQYRIGKYTLDAAKSTLTIGDDREHLSFREMELLRRLFEHKDKVVPREEIIRAYWNEDTYFTGRSLDVFISRIRKYLAKDEQIKIINIRGIGYMLTID</sequence>
<evidence type="ECO:0000256" key="3">
    <source>
        <dbReference type="ARBA" id="ARBA00023125"/>
    </source>
</evidence>
<dbReference type="GO" id="GO:0000976">
    <property type="term" value="F:transcription cis-regulatory region binding"/>
    <property type="evidence" value="ECO:0007669"/>
    <property type="project" value="TreeGrafter"/>
</dbReference>
<dbReference type="Pfam" id="PF00072">
    <property type="entry name" value="Response_reg"/>
    <property type="match status" value="1"/>
</dbReference>
<dbReference type="EMBL" id="VNHX01000021">
    <property type="protein sequence ID" value="TYP91185.1"/>
    <property type="molecule type" value="Genomic_DNA"/>
</dbReference>
<evidence type="ECO:0000259" key="7">
    <source>
        <dbReference type="PROSITE" id="PS51755"/>
    </source>
</evidence>
<dbReference type="InterPro" id="IPR039420">
    <property type="entry name" value="WalR-like"/>
</dbReference>
<dbReference type="GO" id="GO:0005829">
    <property type="term" value="C:cytosol"/>
    <property type="evidence" value="ECO:0007669"/>
    <property type="project" value="TreeGrafter"/>
</dbReference>
<reference evidence="8 9" key="1">
    <citation type="submission" date="2019-07" db="EMBL/GenBank/DDBJ databases">
        <title>Genomic Encyclopedia of Archaeal and Bacterial Type Strains, Phase II (KMG-II): from individual species to whole genera.</title>
        <authorList>
            <person name="Goeker M."/>
        </authorList>
    </citation>
    <scope>NUCLEOTIDE SEQUENCE [LARGE SCALE GENOMIC DNA]</scope>
    <source>
        <strain evidence="8 9">DSM 18850</strain>
    </source>
</reference>
<dbReference type="Proteomes" id="UP000325105">
    <property type="component" value="Unassembled WGS sequence"/>
</dbReference>
<feature type="modified residue" description="4-aspartylphosphate" evidence="4">
    <location>
        <position position="52"/>
    </location>
</feature>
<keyword evidence="3 5" id="KW-0238">DNA-binding</keyword>
<dbReference type="InterPro" id="IPR001789">
    <property type="entry name" value="Sig_transdc_resp-reg_receiver"/>
</dbReference>
<dbReference type="AlphaFoldDB" id="A0A5S5D688"/>
<keyword evidence="2" id="KW-0902">Two-component regulatory system</keyword>
<dbReference type="SUPFAM" id="SSF52172">
    <property type="entry name" value="CheY-like"/>
    <property type="match status" value="1"/>
</dbReference>
<dbReference type="InterPro" id="IPR001867">
    <property type="entry name" value="OmpR/PhoB-type_DNA-bd"/>
</dbReference>
<feature type="domain" description="Response regulatory" evidence="6">
    <location>
        <begin position="3"/>
        <end position="117"/>
    </location>
</feature>
<evidence type="ECO:0000259" key="6">
    <source>
        <dbReference type="PROSITE" id="PS50110"/>
    </source>
</evidence>
<evidence type="ECO:0000313" key="8">
    <source>
        <dbReference type="EMBL" id="TYP91185.1"/>
    </source>
</evidence>
<dbReference type="GO" id="GO:0000156">
    <property type="term" value="F:phosphorelay response regulator activity"/>
    <property type="evidence" value="ECO:0007669"/>
    <property type="project" value="TreeGrafter"/>
</dbReference>
<dbReference type="RefSeq" id="WP_148909678.1">
    <property type="nucleotide sequence ID" value="NZ_VNHX01000021.1"/>
</dbReference>
<dbReference type="GO" id="GO:0032993">
    <property type="term" value="C:protein-DNA complex"/>
    <property type="evidence" value="ECO:0007669"/>
    <property type="project" value="TreeGrafter"/>
</dbReference>
<dbReference type="SUPFAM" id="SSF46894">
    <property type="entry name" value="C-terminal effector domain of the bipartite response regulators"/>
    <property type="match status" value="1"/>
</dbReference>
<name>A0A5S5D688_9SPHI</name>
<dbReference type="PROSITE" id="PS51755">
    <property type="entry name" value="OMPR_PHOB"/>
    <property type="match status" value="1"/>
</dbReference>
<dbReference type="Pfam" id="PF00486">
    <property type="entry name" value="Trans_reg_C"/>
    <property type="match status" value="1"/>
</dbReference>
<dbReference type="SMART" id="SM00862">
    <property type="entry name" value="Trans_reg_C"/>
    <property type="match status" value="1"/>
</dbReference>
<dbReference type="CDD" id="cd17574">
    <property type="entry name" value="REC_OmpR"/>
    <property type="match status" value="1"/>
</dbReference>
<evidence type="ECO:0000256" key="1">
    <source>
        <dbReference type="ARBA" id="ARBA00022553"/>
    </source>
</evidence>
<dbReference type="InterPro" id="IPR036388">
    <property type="entry name" value="WH-like_DNA-bd_sf"/>
</dbReference>
<dbReference type="GO" id="GO:0006355">
    <property type="term" value="P:regulation of DNA-templated transcription"/>
    <property type="evidence" value="ECO:0007669"/>
    <property type="project" value="InterPro"/>
</dbReference>
<dbReference type="CDD" id="cd00383">
    <property type="entry name" value="trans_reg_C"/>
    <property type="match status" value="1"/>
</dbReference>
<evidence type="ECO:0000256" key="4">
    <source>
        <dbReference type="PROSITE-ProRule" id="PRU00169"/>
    </source>
</evidence>
<feature type="DNA-binding region" description="OmpR/PhoB-type" evidence="5">
    <location>
        <begin position="127"/>
        <end position="224"/>
    </location>
</feature>
<evidence type="ECO:0000256" key="2">
    <source>
        <dbReference type="ARBA" id="ARBA00023012"/>
    </source>
</evidence>
<accession>A0A5S5D688</accession>
<keyword evidence="1 4" id="KW-0597">Phosphoprotein</keyword>
<dbReference type="Gene3D" id="1.10.10.10">
    <property type="entry name" value="Winged helix-like DNA-binding domain superfamily/Winged helix DNA-binding domain"/>
    <property type="match status" value="1"/>
</dbReference>
<keyword evidence="9" id="KW-1185">Reference proteome</keyword>
<dbReference type="SMART" id="SM00448">
    <property type="entry name" value="REC"/>
    <property type="match status" value="1"/>
</dbReference>
<evidence type="ECO:0000256" key="5">
    <source>
        <dbReference type="PROSITE-ProRule" id="PRU01091"/>
    </source>
</evidence>
<dbReference type="PANTHER" id="PTHR48111:SF40">
    <property type="entry name" value="PHOSPHATE REGULON TRANSCRIPTIONAL REGULATORY PROTEIN PHOB"/>
    <property type="match status" value="1"/>
</dbReference>
<gene>
    <name evidence="8" type="ORF">BC792_12127</name>
</gene>
<dbReference type="PROSITE" id="PS50110">
    <property type="entry name" value="RESPONSE_REGULATORY"/>
    <property type="match status" value="1"/>
</dbReference>
<comment type="caution">
    <text evidence="8">The sequence shown here is derived from an EMBL/GenBank/DDBJ whole genome shotgun (WGS) entry which is preliminary data.</text>
</comment>
<dbReference type="InterPro" id="IPR016032">
    <property type="entry name" value="Sig_transdc_resp-reg_C-effctor"/>
</dbReference>
<evidence type="ECO:0000313" key="9">
    <source>
        <dbReference type="Proteomes" id="UP000325105"/>
    </source>
</evidence>
<dbReference type="OrthoDB" id="9790442at2"/>
<dbReference type="Gene3D" id="6.10.250.690">
    <property type="match status" value="1"/>
</dbReference>
<dbReference type="Gene3D" id="3.40.50.2300">
    <property type="match status" value="1"/>
</dbReference>
<organism evidence="8 9">
    <name type="scientific">Sphingobacterium allocomposti</name>
    <dbReference type="NCBI Taxonomy" id="415956"/>
    <lineage>
        <taxon>Bacteria</taxon>
        <taxon>Pseudomonadati</taxon>
        <taxon>Bacteroidota</taxon>
        <taxon>Sphingobacteriia</taxon>
        <taxon>Sphingobacteriales</taxon>
        <taxon>Sphingobacteriaceae</taxon>
        <taxon>Sphingobacterium</taxon>
    </lineage>
</organism>
<protein>
    <submittedName>
        <fullName evidence="8">DNA-binding response OmpR family regulator</fullName>
    </submittedName>
</protein>
<feature type="domain" description="OmpR/PhoB-type" evidence="7">
    <location>
        <begin position="127"/>
        <end position="224"/>
    </location>
</feature>
<dbReference type="InterPro" id="IPR011006">
    <property type="entry name" value="CheY-like_superfamily"/>
</dbReference>
<dbReference type="PANTHER" id="PTHR48111">
    <property type="entry name" value="REGULATOR OF RPOS"/>
    <property type="match status" value="1"/>
</dbReference>
<proteinExistence type="predicted"/>